<evidence type="ECO:0000256" key="1">
    <source>
        <dbReference type="SAM" id="MobiDB-lite"/>
    </source>
</evidence>
<dbReference type="PROSITE" id="PS50181">
    <property type="entry name" value="FBOX"/>
    <property type="match status" value="1"/>
</dbReference>
<dbReference type="EMBL" id="CAJGYO010000004">
    <property type="protein sequence ID" value="CAD6225304.1"/>
    <property type="molecule type" value="Genomic_DNA"/>
</dbReference>
<comment type="caution">
    <text evidence="3">The sequence shown here is derived from an EMBL/GenBank/DDBJ whole genome shotgun (WGS) entry which is preliminary data.</text>
</comment>
<dbReference type="Pfam" id="PF12937">
    <property type="entry name" value="F-box-like"/>
    <property type="match status" value="1"/>
</dbReference>
<evidence type="ECO:0000313" key="3">
    <source>
        <dbReference type="EMBL" id="CAD6225304.1"/>
    </source>
</evidence>
<dbReference type="AlphaFoldDB" id="A0A811NKM4"/>
<dbReference type="SUPFAM" id="SSF81383">
    <property type="entry name" value="F-box domain"/>
    <property type="match status" value="1"/>
</dbReference>
<name>A0A811NKM4_9POAL</name>
<dbReference type="Proteomes" id="UP000604825">
    <property type="component" value="Unassembled WGS sequence"/>
</dbReference>
<feature type="region of interest" description="Disordered" evidence="1">
    <location>
        <begin position="1"/>
        <end position="37"/>
    </location>
</feature>
<gene>
    <name evidence="3" type="ORF">NCGR_LOCUS17412</name>
</gene>
<feature type="domain" description="F-box" evidence="2">
    <location>
        <begin position="34"/>
        <end position="84"/>
    </location>
</feature>
<dbReference type="InterPro" id="IPR001810">
    <property type="entry name" value="F-box_dom"/>
</dbReference>
<feature type="compositionally biased region" description="Basic residues" evidence="1">
    <location>
        <begin position="1"/>
        <end position="23"/>
    </location>
</feature>
<protein>
    <recommendedName>
        <fullName evidence="2">F-box domain-containing protein</fullName>
    </recommendedName>
</protein>
<sequence>MATGRRRRRTRSRGNKPKRTKSVSKKDVPPAAGPTSANDVPDHVLELILLHLESSACLLRAAAACKRWRRIAVAAGFLPRYRSLHAHAPFVAGHYHAFDPDWVDYESPPITENPVFVPSPSLTVDGRHFSLDDFLPDSDSGWALAGSRGGLLLLFRRRTGWDAHRRSRSFPDLLVCEPLTRRCQGILRPPEHATCLGVFLLDGDDGSGGRVVGMSMSSFRVVSVLHEDHASEEGRGMPVACVFTSGSDGGWRVLLPACASTNSNSAPSAFRERSTA</sequence>
<dbReference type="InterPro" id="IPR036047">
    <property type="entry name" value="F-box-like_dom_sf"/>
</dbReference>
<keyword evidence="4" id="KW-1185">Reference proteome</keyword>
<evidence type="ECO:0000313" key="4">
    <source>
        <dbReference type="Proteomes" id="UP000604825"/>
    </source>
</evidence>
<proteinExistence type="predicted"/>
<organism evidence="3 4">
    <name type="scientific">Miscanthus lutarioriparius</name>
    <dbReference type="NCBI Taxonomy" id="422564"/>
    <lineage>
        <taxon>Eukaryota</taxon>
        <taxon>Viridiplantae</taxon>
        <taxon>Streptophyta</taxon>
        <taxon>Embryophyta</taxon>
        <taxon>Tracheophyta</taxon>
        <taxon>Spermatophyta</taxon>
        <taxon>Magnoliopsida</taxon>
        <taxon>Liliopsida</taxon>
        <taxon>Poales</taxon>
        <taxon>Poaceae</taxon>
        <taxon>PACMAD clade</taxon>
        <taxon>Panicoideae</taxon>
        <taxon>Andropogonodae</taxon>
        <taxon>Andropogoneae</taxon>
        <taxon>Saccharinae</taxon>
        <taxon>Miscanthus</taxon>
    </lineage>
</organism>
<dbReference type="PANTHER" id="PTHR33207">
    <property type="entry name" value="F-BOX DOMAIN CONTAINING PROTEIN-RELATED"/>
    <property type="match status" value="1"/>
</dbReference>
<evidence type="ECO:0000259" key="2">
    <source>
        <dbReference type="PROSITE" id="PS50181"/>
    </source>
</evidence>
<dbReference type="Gene3D" id="1.20.1280.50">
    <property type="match status" value="1"/>
</dbReference>
<accession>A0A811NKM4</accession>
<dbReference type="OrthoDB" id="10666442at2759"/>
<reference evidence="3" key="1">
    <citation type="submission" date="2020-10" db="EMBL/GenBank/DDBJ databases">
        <authorList>
            <person name="Han B."/>
            <person name="Lu T."/>
            <person name="Zhao Q."/>
            <person name="Huang X."/>
            <person name="Zhao Y."/>
        </authorList>
    </citation>
    <scope>NUCLEOTIDE SEQUENCE</scope>
</reference>